<accession>V5I866</accession>
<feature type="non-terminal residue" evidence="1">
    <location>
        <position position="276"/>
    </location>
</feature>
<name>V5I866_ANOGL</name>
<protein>
    <submittedName>
        <fullName evidence="1">Uncharacterized protein</fullName>
    </submittedName>
</protein>
<dbReference type="EMBL" id="GALX01005220">
    <property type="protein sequence ID" value="JAB63246.1"/>
    <property type="molecule type" value="Transcribed_RNA"/>
</dbReference>
<evidence type="ECO:0000313" key="1">
    <source>
        <dbReference type="EMBL" id="JAB63246.1"/>
    </source>
</evidence>
<proteinExistence type="predicted"/>
<organism evidence="1">
    <name type="scientific">Anoplophora glabripennis</name>
    <name type="common">Asian longhorn beetle</name>
    <name type="synonym">Anoplophora nobilis</name>
    <dbReference type="NCBI Taxonomy" id="217634"/>
    <lineage>
        <taxon>Eukaryota</taxon>
        <taxon>Metazoa</taxon>
        <taxon>Ecdysozoa</taxon>
        <taxon>Arthropoda</taxon>
        <taxon>Hexapoda</taxon>
        <taxon>Insecta</taxon>
        <taxon>Pterygota</taxon>
        <taxon>Neoptera</taxon>
        <taxon>Endopterygota</taxon>
        <taxon>Coleoptera</taxon>
        <taxon>Polyphaga</taxon>
        <taxon>Cucujiformia</taxon>
        <taxon>Chrysomeloidea</taxon>
        <taxon>Cerambycidae</taxon>
        <taxon>Lamiinae</taxon>
        <taxon>Lamiini</taxon>
        <taxon>Anoplophora</taxon>
    </lineage>
</organism>
<dbReference type="AlphaFoldDB" id="V5I866"/>
<sequence>MAASDILKYLCYQICTLLGVLKRSYSEETARDGLRQCTTAVQNIKDQLKTVKTIGEKQSLLSTLAQIKSFRAQIKYTVKHGAGTSARKETATNRVKWDDSETAFNSRIRTGVISNLKHKDHKEFLKDRFTLFKRRIANTLKKEEAVKVNAAFVGQFRPQKADRTLEEPKHFTTKNSPIHRDTNLEAWFHEHVVTPISTELDEFQERDSGWALSSITNLGININKFMPQLGSSYIDLPQQIKRKKACVNVKNDDNACLAWAVTSALYPVADNHHHHP</sequence>
<reference evidence="1" key="1">
    <citation type="submission" date="2013-07" db="EMBL/GenBank/DDBJ databases">
        <title>Midgut Transcriptome Profiling of Anoplphora glabripennis, a Lignocellulose Degrading, Wood-Boring Cerambycid.</title>
        <authorList>
            <person name="Scully E.D."/>
            <person name="Hoover K."/>
            <person name="Carlson J.E."/>
            <person name="Tien M."/>
            <person name="Geib S.M."/>
        </authorList>
    </citation>
    <scope>NUCLEOTIDE SEQUENCE</scope>
</reference>
<dbReference type="PANTHER" id="PTHR31511:SF12">
    <property type="entry name" value="RHO TERMINATION FACTOR N-TERMINAL DOMAIN-CONTAINING PROTEIN"/>
    <property type="match status" value="1"/>
</dbReference>
<dbReference type="PANTHER" id="PTHR31511">
    <property type="entry name" value="PROTEIN CBG23764"/>
    <property type="match status" value="1"/>
</dbReference>